<name>A0ABT0LCA6_9GAMM</name>
<keyword evidence="1" id="KW-0547">Nucleotide-binding</keyword>
<evidence type="ECO:0000313" key="4">
    <source>
        <dbReference type="Proteomes" id="UP001203423"/>
    </source>
</evidence>
<keyword evidence="1" id="KW-0067">ATP-binding</keyword>
<protein>
    <recommendedName>
        <fullName evidence="2">ATP-grasp domain-containing protein</fullName>
    </recommendedName>
</protein>
<dbReference type="SUPFAM" id="SSF56059">
    <property type="entry name" value="Glutathione synthetase ATP-binding domain-like"/>
    <property type="match status" value="1"/>
</dbReference>
<reference evidence="3 4" key="1">
    <citation type="submission" date="2022-01" db="EMBL/GenBank/DDBJ databases">
        <title>Whole genome-based taxonomy of the Shewanellaceae.</title>
        <authorList>
            <person name="Martin-Rodriguez A.J."/>
        </authorList>
    </citation>
    <scope>NUCLEOTIDE SEQUENCE [LARGE SCALE GENOMIC DNA]</scope>
    <source>
        <strain evidence="3 4">DSM 17177</strain>
    </source>
</reference>
<evidence type="ECO:0000259" key="2">
    <source>
        <dbReference type="PROSITE" id="PS50975"/>
    </source>
</evidence>
<organism evidence="3 4">
    <name type="scientific">Shewanella surugensis</name>
    <dbReference type="NCBI Taxonomy" id="212020"/>
    <lineage>
        <taxon>Bacteria</taxon>
        <taxon>Pseudomonadati</taxon>
        <taxon>Pseudomonadota</taxon>
        <taxon>Gammaproteobacteria</taxon>
        <taxon>Alteromonadales</taxon>
        <taxon>Shewanellaceae</taxon>
        <taxon>Shewanella</taxon>
    </lineage>
</organism>
<dbReference type="EMBL" id="JAKIKS010000046">
    <property type="protein sequence ID" value="MCL1125343.1"/>
    <property type="molecule type" value="Genomic_DNA"/>
</dbReference>
<dbReference type="PROSITE" id="PS50975">
    <property type="entry name" value="ATP_GRASP"/>
    <property type="match status" value="1"/>
</dbReference>
<evidence type="ECO:0000256" key="1">
    <source>
        <dbReference type="PROSITE-ProRule" id="PRU00409"/>
    </source>
</evidence>
<sequence>MSVNAKIRSIDDVKNYFATLDTPHYFISSTNFNLMNLEQWVKHWTNINFIDCYDKSNDSVMLPSKVGTPVFDSIESVNDFLLGHKDVVSQIEKDKSNWQALETQDPQAKALFLFFDRTLEETCRSLDLQVCLPPNHLVKKIDNKITTTEIGNQAGVASVPNALEKVSSYEMLRAIADEHQLGERLVVQSAYGDSGKTTYFISNESEYEKVAEEIESEEQVKIMKQIRCAGTAIEACATRAGTFVGPLMTELVGLSALTPYQGGWCGNELYQEAFSDSIRHQAQQMTENLGNTLYERGYKGYFEVDYLIDLDTGDLYLGELNPRITGISAMTNMSDFCYKTVPLFLFHLLEYSDIAFDINPSEYNQLALKEGAISTSGQVIFKYTHSGLKIITAAPESGVYKLVGDELTLMAKHHDRRQALAEDEVFIMRIMGSAEYAYKGADLAIVFTHFRLQSAEKELTGSAAKLIDALQARFTYRELTEEEEILVERYNSSSSLKGASYADSDIEDAS</sequence>
<keyword evidence="4" id="KW-1185">Reference proteome</keyword>
<gene>
    <name evidence="3" type="ORF">L2764_12855</name>
</gene>
<proteinExistence type="predicted"/>
<accession>A0ABT0LCA6</accession>
<dbReference type="Proteomes" id="UP001203423">
    <property type="component" value="Unassembled WGS sequence"/>
</dbReference>
<feature type="domain" description="ATP-grasp" evidence="2">
    <location>
        <begin position="148"/>
        <end position="349"/>
    </location>
</feature>
<dbReference type="Gene3D" id="3.30.470.20">
    <property type="entry name" value="ATP-grasp fold, B domain"/>
    <property type="match status" value="1"/>
</dbReference>
<dbReference type="RefSeq" id="WP_248940658.1">
    <property type="nucleotide sequence ID" value="NZ_JAKIKS010000046.1"/>
</dbReference>
<comment type="caution">
    <text evidence="3">The sequence shown here is derived from an EMBL/GenBank/DDBJ whole genome shotgun (WGS) entry which is preliminary data.</text>
</comment>
<evidence type="ECO:0000313" key="3">
    <source>
        <dbReference type="EMBL" id="MCL1125343.1"/>
    </source>
</evidence>
<dbReference type="InterPro" id="IPR011761">
    <property type="entry name" value="ATP-grasp"/>
</dbReference>